<sequence length="241" mass="25590">MTAPSPLTCAGAVSISTRSPRVLTPDCTRLLRTLLSFPSPSSGQATVLGPMPRPSFLLRPPPHAVSFLSRTGECALVDQKETHGLCILSAHLTGAPVASCSIVVVPLALCVQGCGDWVVNEWKPRQFLGPTSPAPEPPAFSQAPADKSAIPPNVQATAERRPSPKGDGRAQTLPERRQQSADPPERRRQSADPPPKATAERRPSPKGDGRPQTLPQRRRQTADPPPKVLLQPSGGWDDAGA</sequence>
<feature type="compositionally biased region" description="Basic and acidic residues" evidence="1">
    <location>
        <begin position="158"/>
        <end position="190"/>
    </location>
</feature>
<evidence type="ECO:0000313" key="2">
    <source>
        <dbReference type="EMBL" id="MXQ92552.1"/>
    </source>
</evidence>
<organism evidence="2 3">
    <name type="scientific">Bos mutus</name>
    <name type="common">wild yak</name>
    <dbReference type="NCBI Taxonomy" id="72004"/>
    <lineage>
        <taxon>Eukaryota</taxon>
        <taxon>Metazoa</taxon>
        <taxon>Chordata</taxon>
        <taxon>Craniata</taxon>
        <taxon>Vertebrata</taxon>
        <taxon>Euteleostomi</taxon>
        <taxon>Mammalia</taxon>
        <taxon>Eutheria</taxon>
        <taxon>Laurasiatheria</taxon>
        <taxon>Artiodactyla</taxon>
        <taxon>Ruminantia</taxon>
        <taxon>Pecora</taxon>
        <taxon>Bovidae</taxon>
        <taxon>Bovinae</taxon>
        <taxon>Bos</taxon>
    </lineage>
</organism>
<comment type="caution">
    <text evidence="2">The sequence shown here is derived from an EMBL/GenBank/DDBJ whole genome shotgun (WGS) entry which is preliminary data.</text>
</comment>
<keyword evidence="3" id="KW-1185">Reference proteome</keyword>
<evidence type="ECO:0000256" key="1">
    <source>
        <dbReference type="SAM" id="MobiDB-lite"/>
    </source>
</evidence>
<dbReference type="AlphaFoldDB" id="A0A6B0RSH1"/>
<name>A0A6B0RSH1_9CETA</name>
<feature type="region of interest" description="Disordered" evidence="1">
    <location>
        <begin position="129"/>
        <end position="241"/>
    </location>
</feature>
<accession>A0A6B0RSH1</accession>
<gene>
    <name evidence="2" type="ORF">E5288_WYG005714</name>
</gene>
<evidence type="ECO:0000313" key="3">
    <source>
        <dbReference type="Proteomes" id="UP000322234"/>
    </source>
</evidence>
<dbReference type="EMBL" id="VBQZ03000084">
    <property type="protein sequence ID" value="MXQ92552.1"/>
    <property type="molecule type" value="Genomic_DNA"/>
</dbReference>
<proteinExistence type="predicted"/>
<reference evidence="2" key="1">
    <citation type="submission" date="2019-10" db="EMBL/GenBank/DDBJ databases">
        <title>The sequence and de novo assembly of the wild yak genome.</title>
        <authorList>
            <person name="Liu Y."/>
        </authorList>
    </citation>
    <scope>NUCLEOTIDE SEQUENCE [LARGE SCALE GENOMIC DNA]</scope>
    <source>
        <strain evidence="2">WY2019</strain>
    </source>
</reference>
<protein>
    <submittedName>
        <fullName evidence="2">Uncharacterized protein</fullName>
    </submittedName>
</protein>
<dbReference type="Proteomes" id="UP000322234">
    <property type="component" value="Unassembled WGS sequence"/>
</dbReference>
<feature type="compositionally biased region" description="Basic and acidic residues" evidence="1">
    <location>
        <begin position="198"/>
        <end position="209"/>
    </location>
</feature>